<name>A0ABW8SM72_9CLOT</name>
<accession>A0ABW8SM72</accession>
<proteinExistence type="predicted"/>
<protein>
    <recommendedName>
        <fullName evidence="4">DUF2207 domain-containing protein</fullName>
    </recommendedName>
</protein>
<evidence type="ECO:0000313" key="3">
    <source>
        <dbReference type="Proteomes" id="UP001623660"/>
    </source>
</evidence>
<keyword evidence="1" id="KW-1133">Transmembrane helix</keyword>
<comment type="caution">
    <text evidence="2">The sequence shown here is derived from an EMBL/GenBank/DDBJ whole genome shotgun (WGS) entry which is preliminary data.</text>
</comment>
<dbReference type="EMBL" id="JBJHZX010000016">
    <property type="protein sequence ID" value="MFL0196311.1"/>
    <property type="molecule type" value="Genomic_DNA"/>
</dbReference>
<keyword evidence="1" id="KW-0812">Transmembrane</keyword>
<gene>
    <name evidence="2" type="ORF">ACJDU8_12205</name>
</gene>
<organism evidence="2 3">
    <name type="scientific">Candidatus Clostridium eludens</name>
    <dbReference type="NCBI Taxonomy" id="3381663"/>
    <lineage>
        <taxon>Bacteria</taxon>
        <taxon>Bacillati</taxon>
        <taxon>Bacillota</taxon>
        <taxon>Clostridia</taxon>
        <taxon>Eubacteriales</taxon>
        <taxon>Clostridiaceae</taxon>
        <taxon>Clostridium</taxon>
    </lineage>
</organism>
<feature type="transmembrane region" description="Helical" evidence="1">
    <location>
        <begin position="91"/>
        <end position="109"/>
    </location>
</feature>
<evidence type="ECO:0000313" key="2">
    <source>
        <dbReference type="EMBL" id="MFL0196311.1"/>
    </source>
</evidence>
<keyword evidence="1" id="KW-0472">Membrane</keyword>
<dbReference type="Proteomes" id="UP001623660">
    <property type="component" value="Unassembled WGS sequence"/>
</dbReference>
<keyword evidence="3" id="KW-1185">Reference proteome</keyword>
<evidence type="ECO:0000256" key="1">
    <source>
        <dbReference type="SAM" id="Phobius"/>
    </source>
</evidence>
<sequence>MEKEKKFVGYEYRDVTVIRGMEPLWTDSYASFGWLLEGNSSVPRINSVTLKFKRERKIRNKVELTRLQRQFEGCVKEIENLEKSKNLGASAFAYGIGIVGTAFMALSVFSYLGGMILTSIVVAVPAFAGWVLPYFGYLRIKNKKTEQVNPLIDAQYEKIYDTCEKASRLLES</sequence>
<reference evidence="2 3" key="1">
    <citation type="submission" date="2024-11" db="EMBL/GenBank/DDBJ databases">
        <authorList>
            <person name="Heng Y.C."/>
            <person name="Lim A.C.H."/>
            <person name="Lee J.K.Y."/>
            <person name="Kittelmann S."/>
        </authorList>
    </citation>
    <scope>NUCLEOTIDE SEQUENCE [LARGE SCALE GENOMIC DNA]</scope>
    <source>
        <strain evidence="2 3">WILCCON 0269</strain>
    </source>
</reference>
<feature type="transmembrane region" description="Helical" evidence="1">
    <location>
        <begin position="115"/>
        <end position="137"/>
    </location>
</feature>
<dbReference type="RefSeq" id="WP_406792417.1">
    <property type="nucleotide sequence ID" value="NZ_JBJHZX010000016.1"/>
</dbReference>
<evidence type="ECO:0008006" key="4">
    <source>
        <dbReference type="Google" id="ProtNLM"/>
    </source>
</evidence>